<organism evidence="6 7">
    <name type="scientific">Tagetes erecta</name>
    <name type="common">African marigold</name>
    <dbReference type="NCBI Taxonomy" id="13708"/>
    <lineage>
        <taxon>Eukaryota</taxon>
        <taxon>Viridiplantae</taxon>
        <taxon>Streptophyta</taxon>
        <taxon>Embryophyta</taxon>
        <taxon>Tracheophyta</taxon>
        <taxon>Spermatophyta</taxon>
        <taxon>Magnoliopsida</taxon>
        <taxon>eudicotyledons</taxon>
        <taxon>Gunneridae</taxon>
        <taxon>Pentapetalae</taxon>
        <taxon>asterids</taxon>
        <taxon>campanulids</taxon>
        <taxon>Asterales</taxon>
        <taxon>Asteraceae</taxon>
        <taxon>Asteroideae</taxon>
        <taxon>Heliantheae alliance</taxon>
        <taxon>Tageteae</taxon>
        <taxon>Tagetes</taxon>
    </lineage>
</organism>
<dbReference type="Pfam" id="PF01596">
    <property type="entry name" value="Methyltransf_3"/>
    <property type="match status" value="1"/>
</dbReference>
<name>A0AAD8KBY9_TARER</name>
<keyword evidence="4" id="KW-0438">Lignin biosynthesis</keyword>
<evidence type="ECO:0000256" key="1">
    <source>
        <dbReference type="ARBA" id="ARBA00022603"/>
    </source>
</evidence>
<protein>
    <recommendedName>
        <fullName evidence="8">Caffeoyl-CoA O-methyltransferase</fullName>
    </recommendedName>
</protein>
<gene>
    <name evidence="6" type="ORF">QVD17_27741</name>
</gene>
<dbReference type="Gene3D" id="3.40.50.150">
    <property type="entry name" value="Vaccinia Virus protein VP39"/>
    <property type="match status" value="1"/>
</dbReference>
<dbReference type="GO" id="GO:0008171">
    <property type="term" value="F:O-methyltransferase activity"/>
    <property type="evidence" value="ECO:0007669"/>
    <property type="project" value="InterPro"/>
</dbReference>
<dbReference type="GO" id="GO:0008757">
    <property type="term" value="F:S-adenosylmethionine-dependent methyltransferase activity"/>
    <property type="evidence" value="ECO:0007669"/>
    <property type="project" value="TreeGrafter"/>
</dbReference>
<comment type="similarity">
    <text evidence="5">Belongs to the class I-like SAM-binding methyltransferase superfamily. Cation-dependent O-methyltransferase family.</text>
</comment>
<keyword evidence="3" id="KW-0949">S-adenosyl-L-methionine</keyword>
<evidence type="ECO:0000256" key="2">
    <source>
        <dbReference type="ARBA" id="ARBA00022679"/>
    </source>
</evidence>
<dbReference type="InterPro" id="IPR002935">
    <property type="entry name" value="SAM_O-MeTrfase"/>
</dbReference>
<dbReference type="SUPFAM" id="SSF53335">
    <property type="entry name" value="S-adenosyl-L-methionine-dependent methyltransferases"/>
    <property type="match status" value="1"/>
</dbReference>
<evidence type="ECO:0000256" key="3">
    <source>
        <dbReference type="ARBA" id="ARBA00022691"/>
    </source>
</evidence>
<sequence length="101" mass="11123">MTYTSAIMSTGPDAGRMIQMLLKITNAKRTIEVGVFTGYSLLLTALTIPDDGKIVAIDIDRKAYEVGLPVIQKAGVEHKIEFIELKALSALDKMLDNEKRL</sequence>
<keyword evidence="7" id="KW-1185">Reference proteome</keyword>
<dbReference type="GO" id="GO:0009809">
    <property type="term" value="P:lignin biosynthetic process"/>
    <property type="evidence" value="ECO:0007669"/>
    <property type="project" value="UniProtKB-KW"/>
</dbReference>
<proteinExistence type="inferred from homology"/>
<dbReference type="PROSITE" id="PS51682">
    <property type="entry name" value="SAM_OMT_I"/>
    <property type="match status" value="1"/>
</dbReference>
<dbReference type="InterPro" id="IPR029063">
    <property type="entry name" value="SAM-dependent_MTases_sf"/>
</dbReference>
<evidence type="ECO:0000256" key="5">
    <source>
        <dbReference type="ARBA" id="ARBA00023453"/>
    </source>
</evidence>
<reference evidence="6" key="1">
    <citation type="journal article" date="2023" name="bioRxiv">
        <title>Improved chromosome-level genome assembly for marigold (Tagetes erecta).</title>
        <authorList>
            <person name="Jiang F."/>
            <person name="Yuan L."/>
            <person name="Wang S."/>
            <person name="Wang H."/>
            <person name="Xu D."/>
            <person name="Wang A."/>
            <person name="Fan W."/>
        </authorList>
    </citation>
    <scope>NUCLEOTIDE SEQUENCE</scope>
    <source>
        <strain evidence="6">WSJ</strain>
        <tissue evidence="6">Leaf</tissue>
    </source>
</reference>
<evidence type="ECO:0000313" key="7">
    <source>
        <dbReference type="Proteomes" id="UP001229421"/>
    </source>
</evidence>
<evidence type="ECO:0000256" key="4">
    <source>
        <dbReference type="ARBA" id="ARBA00022733"/>
    </source>
</evidence>
<comment type="caution">
    <text evidence="6">The sequence shown here is derived from an EMBL/GenBank/DDBJ whole genome shotgun (WGS) entry which is preliminary data.</text>
</comment>
<evidence type="ECO:0000313" key="6">
    <source>
        <dbReference type="EMBL" id="KAK1418596.1"/>
    </source>
</evidence>
<dbReference type="AlphaFoldDB" id="A0AAD8KBY9"/>
<dbReference type="EMBL" id="JAUHHV010000007">
    <property type="protein sequence ID" value="KAK1418596.1"/>
    <property type="molecule type" value="Genomic_DNA"/>
</dbReference>
<dbReference type="PANTHER" id="PTHR10509">
    <property type="entry name" value="O-METHYLTRANSFERASE-RELATED"/>
    <property type="match status" value="1"/>
</dbReference>
<keyword evidence="1" id="KW-0489">Methyltransferase</keyword>
<dbReference type="Proteomes" id="UP001229421">
    <property type="component" value="Unassembled WGS sequence"/>
</dbReference>
<evidence type="ECO:0008006" key="8">
    <source>
        <dbReference type="Google" id="ProtNLM"/>
    </source>
</evidence>
<keyword evidence="2" id="KW-0808">Transferase</keyword>
<dbReference type="InterPro" id="IPR050362">
    <property type="entry name" value="Cation-dep_OMT"/>
</dbReference>
<dbReference type="PANTHER" id="PTHR10509:SF82">
    <property type="entry name" value="CAFFEOYL-COA O-METHYLTRANSFERASE-LIKE"/>
    <property type="match status" value="1"/>
</dbReference>
<dbReference type="GO" id="GO:0032259">
    <property type="term" value="P:methylation"/>
    <property type="evidence" value="ECO:0007669"/>
    <property type="project" value="UniProtKB-KW"/>
</dbReference>
<accession>A0AAD8KBY9</accession>